<dbReference type="EMBL" id="BKCJ010384375">
    <property type="protein sequence ID" value="GFA19914.1"/>
    <property type="molecule type" value="Genomic_DNA"/>
</dbReference>
<dbReference type="AlphaFoldDB" id="A0A699JA14"/>
<evidence type="ECO:0000313" key="1">
    <source>
        <dbReference type="EMBL" id="GFA19914.1"/>
    </source>
</evidence>
<name>A0A699JA14_TANCI</name>
<comment type="caution">
    <text evidence="1">The sequence shown here is derived from an EMBL/GenBank/DDBJ whole genome shotgun (WGS) entry which is preliminary data.</text>
</comment>
<proteinExistence type="predicted"/>
<feature type="non-terminal residue" evidence="1">
    <location>
        <position position="99"/>
    </location>
</feature>
<gene>
    <name evidence="1" type="ORF">Tci_591886</name>
</gene>
<reference evidence="1" key="1">
    <citation type="journal article" date="2019" name="Sci. Rep.">
        <title>Draft genome of Tanacetum cinerariifolium, the natural source of mosquito coil.</title>
        <authorList>
            <person name="Yamashiro T."/>
            <person name="Shiraishi A."/>
            <person name="Satake H."/>
            <person name="Nakayama K."/>
        </authorList>
    </citation>
    <scope>NUCLEOTIDE SEQUENCE</scope>
</reference>
<protein>
    <submittedName>
        <fullName evidence="1">Plant cysteine oxidase 3-like</fullName>
    </submittedName>
</protein>
<feature type="non-terminal residue" evidence="1">
    <location>
        <position position="1"/>
    </location>
</feature>
<accession>A0A699JA14</accession>
<sequence>VTRTSIFCMVIGSARYAYPSMCEVLPYVNAPAGRPLDTIGPADAELKEDRLKDDRVHGLSMPGTHNKIDRGCDMEEKAARANFMTLKDCLGLLISILIE</sequence>
<organism evidence="1">
    <name type="scientific">Tanacetum cinerariifolium</name>
    <name type="common">Dalmatian daisy</name>
    <name type="synonym">Chrysanthemum cinerariifolium</name>
    <dbReference type="NCBI Taxonomy" id="118510"/>
    <lineage>
        <taxon>Eukaryota</taxon>
        <taxon>Viridiplantae</taxon>
        <taxon>Streptophyta</taxon>
        <taxon>Embryophyta</taxon>
        <taxon>Tracheophyta</taxon>
        <taxon>Spermatophyta</taxon>
        <taxon>Magnoliopsida</taxon>
        <taxon>eudicotyledons</taxon>
        <taxon>Gunneridae</taxon>
        <taxon>Pentapetalae</taxon>
        <taxon>asterids</taxon>
        <taxon>campanulids</taxon>
        <taxon>Asterales</taxon>
        <taxon>Asteraceae</taxon>
        <taxon>Asteroideae</taxon>
        <taxon>Anthemideae</taxon>
        <taxon>Anthemidinae</taxon>
        <taxon>Tanacetum</taxon>
    </lineage>
</organism>